<organism evidence="2">
    <name type="scientific">Echinostoma caproni</name>
    <dbReference type="NCBI Taxonomy" id="27848"/>
    <lineage>
        <taxon>Eukaryota</taxon>
        <taxon>Metazoa</taxon>
        <taxon>Spiralia</taxon>
        <taxon>Lophotrochozoa</taxon>
        <taxon>Platyhelminthes</taxon>
        <taxon>Trematoda</taxon>
        <taxon>Digenea</taxon>
        <taxon>Plagiorchiida</taxon>
        <taxon>Echinostomata</taxon>
        <taxon>Echinostomatoidea</taxon>
        <taxon>Echinostomatidae</taxon>
        <taxon>Echinostoma</taxon>
    </lineage>
</organism>
<dbReference type="InterPro" id="IPR002737">
    <property type="entry name" value="MEMO1_fam"/>
</dbReference>
<evidence type="ECO:0000313" key="2">
    <source>
        <dbReference type="WBParaSite" id="ECPE_0000546701-mRNA-1"/>
    </source>
</evidence>
<dbReference type="PANTHER" id="PTHR11060:SF0">
    <property type="entry name" value="PROTEIN MEMO1"/>
    <property type="match status" value="1"/>
</dbReference>
<proteinExistence type="inferred from homology"/>
<dbReference type="Gene3D" id="3.40.830.10">
    <property type="entry name" value="LigB-like"/>
    <property type="match status" value="1"/>
</dbReference>
<dbReference type="PANTHER" id="PTHR11060">
    <property type="entry name" value="PROTEIN MEMO1"/>
    <property type="match status" value="1"/>
</dbReference>
<dbReference type="AlphaFoldDB" id="A0A183AER9"/>
<sequence length="274" mass="31181">LQPSHDKLDRFRRSSHSRRASHAGSWYTHDSRRLDAQLCEWLSQASGTRRPSRAIITPHAGYDYSGPVAAYAFNQIVPDNIKRIFILGPSHYLHLMGRCSLATVAQYKTPFYDLATVYTELRRTGEFDQLSVDRDEEEHSIEMQLPYIAKVMESKRGSFTIVPVLVGLLNLEREAVYGRIFAPYLNDPDNVFVISSDFCHWGKFPFNKSLTGMQLIENLDANAFNAYLKQFGNTICGQHPIGILLQMINCLRQTLNNSKSVFNQSAVLFSRPNS</sequence>
<dbReference type="Pfam" id="PF01875">
    <property type="entry name" value="Memo"/>
    <property type="match status" value="1"/>
</dbReference>
<evidence type="ECO:0000256" key="1">
    <source>
        <dbReference type="ARBA" id="ARBA00006315"/>
    </source>
</evidence>
<dbReference type="CDD" id="cd07361">
    <property type="entry name" value="MEMO_like"/>
    <property type="match status" value="1"/>
</dbReference>
<reference evidence="2" key="1">
    <citation type="submission" date="2016-06" db="UniProtKB">
        <authorList>
            <consortium name="WormBaseParasite"/>
        </authorList>
    </citation>
    <scope>IDENTIFICATION</scope>
</reference>
<dbReference type="NCBIfam" id="TIGR04336">
    <property type="entry name" value="AmmeMemoSam_B"/>
    <property type="match status" value="1"/>
</dbReference>
<accession>A0A183AER9</accession>
<comment type="similarity">
    <text evidence="1">Belongs to the MEMO1 family.</text>
</comment>
<name>A0A183AER9_9TREM</name>
<protein>
    <submittedName>
        <fullName evidence="2">Protein MEMO1</fullName>
    </submittedName>
</protein>
<dbReference type="WBParaSite" id="ECPE_0000546701-mRNA-1">
    <property type="protein sequence ID" value="ECPE_0000546701-mRNA-1"/>
    <property type="gene ID" value="ECPE_0000546701"/>
</dbReference>